<reference evidence="3" key="2">
    <citation type="submission" date="2021-01" db="UniProtKB">
        <authorList>
            <consortium name="EnsemblPlants"/>
        </authorList>
    </citation>
    <scope>IDENTIFICATION</scope>
</reference>
<dbReference type="PANTHER" id="PTHR43592">
    <property type="entry name" value="CAAX AMINO TERMINAL PROTEASE"/>
    <property type="match status" value="1"/>
</dbReference>
<keyword evidence="1" id="KW-0472">Membrane</keyword>
<feature type="transmembrane region" description="Helical" evidence="1">
    <location>
        <begin position="261"/>
        <end position="277"/>
    </location>
</feature>
<reference evidence="3 4" key="1">
    <citation type="journal article" date="2016" name="G3 (Bethesda)">
        <title>First Draft Assembly and Annotation of the Genome of a California Endemic Oak Quercus lobata Nee (Fagaceae).</title>
        <authorList>
            <person name="Sork V.L."/>
            <person name="Fitz-Gibbon S.T."/>
            <person name="Puiu D."/>
            <person name="Crepeau M."/>
            <person name="Gugger P.F."/>
            <person name="Sherman R."/>
            <person name="Stevens K."/>
            <person name="Langley C.H."/>
            <person name="Pellegrini M."/>
            <person name="Salzberg S.L."/>
        </authorList>
    </citation>
    <scope>NUCLEOTIDE SEQUENCE [LARGE SCALE GENOMIC DNA]</scope>
    <source>
        <strain evidence="3 4">cv. SW786</strain>
    </source>
</reference>
<dbReference type="InParanoid" id="A0A7N2R1V7"/>
<keyword evidence="1" id="KW-1133">Transmembrane helix</keyword>
<proteinExistence type="predicted"/>
<dbReference type="GO" id="GO:0004175">
    <property type="term" value="F:endopeptidase activity"/>
    <property type="evidence" value="ECO:0007669"/>
    <property type="project" value="UniProtKB-ARBA"/>
</dbReference>
<dbReference type="EMBL" id="LRBV02000003">
    <property type="status" value="NOT_ANNOTATED_CDS"/>
    <property type="molecule type" value="Genomic_DNA"/>
</dbReference>
<feature type="transmembrane region" description="Helical" evidence="1">
    <location>
        <begin position="289"/>
        <end position="306"/>
    </location>
</feature>
<dbReference type="InterPro" id="IPR003675">
    <property type="entry name" value="Rce1/LyrA-like_dom"/>
</dbReference>
<feature type="domain" description="CAAX prenyl protease 2/Lysostaphin resistance protein A-like" evidence="2">
    <location>
        <begin position="210"/>
        <end position="293"/>
    </location>
</feature>
<dbReference type="Pfam" id="PF02517">
    <property type="entry name" value="Rce1-like"/>
    <property type="match status" value="1"/>
</dbReference>
<keyword evidence="4" id="KW-1185">Reference proteome</keyword>
<evidence type="ECO:0000256" key="1">
    <source>
        <dbReference type="SAM" id="Phobius"/>
    </source>
</evidence>
<keyword evidence="1" id="KW-0812">Transmembrane</keyword>
<dbReference type="Gramene" id="QL03p063041:mrna">
    <property type="protein sequence ID" value="QL03p063041:mrna"/>
    <property type="gene ID" value="QL03p063041"/>
</dbReference>
<feature type="transmembrane region" description="Helical" evidence="1">
    <location>
        <begin position="237"/>
        <end position="254"/>
    </location>
</feature>
<sequence length="321" mass="35173">MALSSSLAAQSSSHYRHHVFQPKRCFLSIDSAKQTHHIALSLHSSTPISKKALRLSSVCFSKDNNKSKADIQPKETGLDWPILKRWDVPWGWQTVCLTLLLSGLSYILAGHTLSVALHKLGICLEELSLDKQAEITFLSQGLSTAVALGVVYGIATSFDHFLKTFFAMIGGNPLVDRKDGYCGQGLAFLTGVLGRLLPLVGSSSISTAHLVGITSVFAPLLEETLFRGFLMVSLTKWVPTPVAVIISAAVFALAHRRSAKFLIQFVFGTALGLLYAKTRNLLTPITIHAIWNLGVLLLFTYLFSYLRGYDITGFPRLHKST</sequence>
<dbReference type="AlphaFoldDB" id="A0A7N2R1V7"/>
<dbReference type="EnsemblPlants" id="QL03p063041:mrna">
    <property type="protein sequence ID" value="QL03p063041:mrna"/>
    <property type="gene ID" value="QL03p063041"/>
</dbReference>
<name>A0A7N2R1V7_QUELO</name>
<evidence type="ECO:0000313" key="3">
    <source>
        <dbReference type="EnsemblPlants" id="QL03p063041:mrna"/>
    </source>
</evidence>
<dbReference type="Proteomes" id="UP000594261">
    <property type="component" value="Chromosome 3"/>
</dbReference>
<protein>
    <recommendedName>
        <fullName evidence="2">CAAX prenyl protease 2/Lysostaphin resistance protein A-like domain-containing protein</fullName>
    </recommendedName>
</protein>
<dbReference type="GO" id="GO:0080120">
    <property type="term" value="P:CAAX-box protein maturation"/>
    <property type="evidence" value="ECO:0007669"/>
    <property type="project" value="UniProtKB-ARBA"/>
</dbReference>
<evidence type="ECO:0000259" key="2">
    <source>
        <dbReference type="Pfam" id="PF02517"/>
    </source>
</evidence>
<dbReference type="PANTHER" id="PTHR43592:SF15">
    <property type="entry name" value="CAAX AMINO TERMINAL PROTEASE FAMILY PROTEIN"/>
    <property type="match status" value="1"/>
</dbReference>
<organism evidence="3 4">
    <name type="scientific">Quercus lobata</name>
    <name type="common">Valley oak</name>
    <dbReference type="NCBI Taxonomy" id="97700"/>
    <lineage>
        <taxon>Eukaryota</taxon>
        <taxon>Viridiplantae</taxon>
        <taxon>Streptophyta</taxon>
        <taxon>Embryophyta</taxon>
        <taxon>Tracheophyta</taxon>
        <taxon>Spermatophyta</taxon>
        <taxon>Magnoliopsida</taxon>
        <taxon>eudicotyledons</taxon>
        <taxon>Gunneridae</taxon>
        <taxon>Pentapetalae</taxon>
        <taxon>rosids</taxon>
        <taxon>fabids</taxon>
        <taxon>Fagales</taxon>
        <taxon>Fagaceae</taxon>
        <taxon>Quercus</taxon>
    </lineage>
</organism>
<accession>A0A7N2R1V7</accession>
<evidence type="ECO:0000313" key="4">
    <source>
        <dbReference type="Proteomes" id="UP000594261"/>
    </source>
</evidence>